<dbReference type="GO" id="GO:0005615">
    <property type="term" value="C:extracellular space"/>
    <property type="evidence" value="ECO:0007669"/>
    <property type="project" value="TreeGrafter"/>
</dbReference>
<dbReference type="SUPFAM" id="SSF57567">
    <property type="entry name" value="Serine protease inhibitors"/>
    <property type="match status" value="1"/>
</dbReference>
<evidence type="ECO:0000256" key="4">
    <source>
        <dbReference type="SAM" id="MobiDB-lite"/>
    </source>
</evidence>
<dbReference type="Proteomes" id="UP000683360">
    <property type="component" value="Unassembled WGS sequence"/>
</dbReference>
<dbReference type="SMART" id="SM00216">
    <property type="entry name" value="VWD"/>
    <property type="match status" value="1"/>
</dbReference>
<name>A0A8S3S010_MYTED</name>
<evidence type="ECO:0000256" key="3">
    <source>
        <dbReference type="ARBA" id="ARBA00023180"/>
    </source>
</evidence>
<keyword evidence="2" id="KW-1015">Disulfide bond</keyword>
<keyword evidence="5" id="KW-0732">Signal</keyword>
<sequence>MEARPAVFLLLLVTVLQAVAASSKWKCYHYTVANKLVMIIFGEKAICEKHGRKFTKGINNNYPGCGTCWCCQKPKESGYIGCYQDDSTRILHKQVLKDKGMTVEKCKQFCGIKGFKFAGVEYGYECFCGNVLRKCRKRKESDCKMPCSGNRRQTCGGPWRISIYTGTPSDCKGNVTYMVHAKEEDVDVKEDTQEMASTFVPKAVHVQRVAIHITELSTDNRCRFHVQVKNENRGNTQVSFTRSVHVVVRQTKIDLLKNNVVKVDGIKIYLPYKTRYFSIIYSGRYVRLKTTCKVLITWDGNSAVTISVPSQFSRNLIGLCGNCNGIKDDFRTKDGLDVRTKPDKFTLIGESYLIREGTSKKCGVTTPPDPCTSALRNKANGNSACGQLNPANPSSSFKDCSQVDTALVQDIYNTCVYDYCAYSDHPDILNTIVCEAAEGLEERCENMGVSISWRTKQFCPFICEGNMEYSSAVSGCPATCVDIHAPNTCKLPRSEGCQCKKGFVLSDIECIPIAQCGCKLSSGEYFPIDTETTSRDCGTVSRCVATKSGDANMQVIRRQKCNRNAQCKILNGVYDCVCEEGFKGDGIKQCKASDSTKYTVGLENPRILDTPYDAFAEFVLDKDIEISIDEMKLALGFGKTGDENLDGFESSPSLKQRQER</sequence>
<keyword evidence="3" id="KW-0325">Glycoprotein</keyword>
<dbReference type="InterPro" id="IPR050780">
    <property type="entry name" value="Mucin_vWF_Thrombospondin_sf"/>
</dbReference>
<proteinExistence type="predicted"/>
<feature type="domain" description="VWFD" evidence="7">
    <location>
        <begin position="171"/>
        <end position="363"/>
    </location>
</feature>
<dbReference type="InterPro" id="IPR002889">
    <property type="entry name" value="WSC_carb-bd"/>
</dbReference>
<evidence type="ECO:0000256" key="2">
    <source>
        <dbReference type="ARBA" id="ARBA00023157"/>
    </source>
</evidence>
<organism evidence="8 9">
    <name type="scientific">Mytilus edulis</name>
    <name type="common">Blue mussel</name>
    <dbReference type="NCBI Taxonomy" id="6550"/>
    <lineage>
        <taxon>Eukaryota</taxon>
        <taxon>Metazoa</taxon>
        <taxon>Spiralia</taxon>
        <taxon>Lophotrochozoa</taxon>
        <taxon>Mollusca</taxon>
        <taxon>Bivalvia</taxon>
        <taxon>Autobranchia</taxon>
        <taxon>Pteriomorphia</taxon>
        <taxon>Mytilida</taxon>
        <taxon>Mytiloidea</taxon>
        <taxon>Mytilidae</taxon>
        <taxon>Mytilinae</taxon>
        <taxon>Mytilus</taxon>
    </lineage>
</organism>
<dbReference type="Pfam" id="PF00094">
    <property type="entry name" value="VWD"/>
    <property type="match status" value="1"/>
</dbReference>
<evidence type="ECO:0000313" key="9">
    <source>
        <dbReference type="Proteomes" id="UP000683360"/>
    </source>
</evidence>
<dbReference type="InterPro" id="IPR014853">
    <property type="entry name" value="VWF/SSPO/ZAN-like_Cys-rich_dom"/>
</dbReference>
<dbReference type="SMART" id="SM00832">
    <property type="entry name" value="C8"/>
    <property type="match status" value="1"/>
</dbReference>
<dbReference type="EMBL" id="CAJPWZ010001294">
    <property type="protein sequence ID" value="CAG2212285.1"/>
    <property type="molecule type" value="Genomic_DNA"/>
</dbReference>
<feature type="region of interest" description="Disordered" evidence="4">
    <location>
        <begin position="640"/>
        <end position="660"/>
    </location>
</feature>
<accession>A0A8S3S010</accession>
<comment type="caution">
    <text evidence="8">The sequence shown here is derived from an EMBL/GenBank/DDBJ whole genome shotgun (WGS) entry which is preliminary data.</text>
</comment>
<dbReference type="Pfam" id="PF01826">
    <property type="entry name" value="TIL"/>
    <property type="match status" value="1"/>
</dbReference>
<dbReference type="PANTHER" id="PTHR11339">
    <property type="entry name" value="EXTRACELLULAR MATRIX GLYCOPROTEIN RELATED"/>
    <property type="match status" value="1"/>
</dbReference>
<dbReference type="FunFam" id="2.10.25.10:FF:000055">
    <property type="entry name" value="alpha-tectorin isoform X1"/>
    <property type="match status" value="1"/>
</dbReference>
<reference evidence="8" key="1">
    <citation type="submission" date="2021-03" db="EMBL/GenBank/DDBJ databases">
        <authorList>
            <person name="Bekaert M."/>
        </authorList>
    </citation>
    <scope>NUCLEOTIDE SEQUENCE</scope>
</reference>
<keyword evidence="9" id="KW-1185">Reference proteome</keyword>
<dbReference type="PROSITE" id="PS51233">
    <property type="entry name" value="VWFD"/>
    <property type="match status" value="1"/>
</dbReference>
<dbReference type="SMART" id="SM00321">
    <property type="entry name" value="WSC"/>
    <property type="match status" value="1"/>
</dbReference>
<gene>
    <name evidence="8" type="ORF">MEDL_26276</name>
</gene>
<feature type="chain" id="PRO_5035915375" evidence="5">
    <location>
        <begin position="22"/>
        <end position="660"/>
    </location>
</feature>
<dbReference type="CDD" id="cd19941">
    <property type="entry name" value="TIL"/>
    <property type="match status" value="1"/>
</dbReference>
<evidence type="ECO:0000256" key="1">
    <source>
        <dbReference type="ARBA" id="ARBA00022536"/>
    </source>
</evidence>
<keyword evidence="1" id="KW-0245">EGF-like domain</keyword>
<dbReference type="InterPro" id="IPR002919">
    <property type="entry name" value="TIL_dom"/>
</dbReference>
<feature type="compositionally biased region" description="Polar residues" evidence="4">
    <location>
        <begin position="650"/>
        <end position="660"/>
    </location>
</feature>
<feature type="signal peptide" evidence="5">
    <location>
        <begin position="1"/>
        <end position="21"/>
    </location>
</feature>
<dbReference type="InterPro" id="IPR001846">
    <property type="entry name" value="VWF_type-D"/>
</dbReference>
<dbReference type="AlphaFoldDB" id="A0A8S3S010"/>
<dbReference type="GO" id="GO:0031012">
    <property type="term" value="C:extracellular matrix"/>
    <property type="evidence" value="ECO:0007669"/>
    <property type="project" value="TreeGrafter"/>
</dbReference>
<evidence type="ECO:0000313" key="8">
    <source>
        <dbReference type="EMBL" id="CAG2212285.1"/>
    </source>
</evidence>
<dbReference type="Pfam" id="PF12947">
    <property type="entry name" value="EGF_3"/>
    <property type="match status" value="1"/>
</dbReference>
<evidence type="ECO:0000256" key="5">
    <source>
        <dbReference type="SAM" id="SignalP"/>
    </source>
</evidence>
<dbReference type="InterPro" id="IPR024731">
    <property type="entry name" value="NELL2-like_EGF"/>
</dbReference>
<feature type="domain" description="WSC" evidence="6">
    <location>
        <begin position="76"/>
        <end position="167"/>
    </location>
</feature>
<protein>
    <submittedName>
        <fullName evidence="8">Uncharacterized protein</fullName>
    </submittedName>
</protein>
<dbReference type="Pfam" id="PF01822">
    <property type="entry name" value="WSC"/>
    <property type="match status" value="1"/>
</dbReference>
<dbReference type="InterPro" id="IPR036084">
    <property type="entry name" value="Ser_inhib-like_sf"/>
</dbReference>
<dbReference type="PROSITE" id="PS51212">
    <property type="entry name" value="WSC"/>
    <property type="match status" value="1"/>
</dbReference>
<dbReference type="PANTHER" id="PTHR11339:SF373">
    <property type="entry name" value="VWFD DOMAIN-CONTAINING PROTEIN"/>
    <property type="match status" value="1"/>
</dbReference>
<dbReference type="OrthoDB" id="6114226at2759"/>
<evidence type="ECO:0000259" key="6">
    <source>
        <dbReference type="PROSITE" id="PS51212"/>
    </source>
</evidence>
<dbReference type="Gene3D" id="2.10.25.10">
    <property type="entry name" value="Laminin"/>
    <property type="match status" value="2"/>
</dbReference>
<evidence type="ECO:0000259" key="7">
    <source>
        <dbReference type="PROSITE" id="PS51233"/>
    </source>
</evidence>